<organism evidence="2 3">
    <name type="scientific">Punica granatum</name>
    <name type="common">Pomegranate</name>
    <dbReference type="NCBI Taxonomy" id="22663"/>
    <lineage>
        <taxon>Eukaryota</taxon>
        <taxon>Viridiplantae</taxon>
        <taxon>Streptophyta</taxon>
        <taxon>Embryophyta</taxon>
        <taxon>Tracheophyta</taxon>
        <taxon>Spermatophyta</taxon>
        <taxon>Magnoliopsida</taxon>
        <taxon>eudicotyledons</taxon>
        <taxon>Gunneridae</taxon>
        <taxon>Pentapetalae</taxon>
        <taxon>rosids</taxon>
        <taxon>malvids</taxon>
        <taxon>Myrtales</taxon>
        <taxon>Lythraceae</taxon>
        <taxon>Punica</taxon>
    </lineage>
</organism>
<feature type="region of interest" description="Disordered" evidence="1">
    <location>
        <begin position="1"/>
        <end position="20"/>
    </location>
</feature>
<name>A0A2I0K837_PUNGR</name>
<dbReference type="EMBL" id="PGOL01000825">
    <property type="protein sequence ID" value="PKI64350.1"/>
    <property type="molecule type" value="Genomic_DNA"/>
</dbReference>
<sequence length="165" mass="17195">MGLDPGGDLTMGLDPTEDQRLRLGPVGDLTMGLDLTEDQRSGLGHVADLTMGLGPTEDQRLGLGLGGDLTMGLGPGGDLTRGLDHTEDQRTYGGKERNINVKPTSLCARWPFESGVGPSEGKNGRVCDSGACSSQLCLKLPVVRDLCAGINKLATEPISLLPDGP</sequence>
<comment type="caution">
    <text evidence="2">The sequence shown here is derived from an EMBL/GenBank/DDBJ whole genome shotgun (WGS) entry which is preliminary data.</text>
</comment>
<reference evidence="2 3" key="1">
    <citation type="submission" date="2017-11" db="EMBL/GenBank/DDBJ databases">
        <title>De-novo sequencing of pomegranate (Punica granatum L.) genome.</title>
        <authorList>
            <person name="Akparov Z."/>
            <person name="Amiraslanov A."/>
            <person name="Hajiyeva S."/>
            <person name="Abbasov M."/>
            <person name="Kaur K."/>
            <person name="Hamwieh A."/>
            <person name="Solovyev V."/>
            <person name="Salamov A."/>
            <person name="Braich B."/>
            <person name="Kosarev P."/>
            <person name="Mahmoud A."/>
            <person name="Hajiyev E."/>
            <person name="Babayeva S."/>
            <person name="Izzatullayeva V."/>
            <person name="Mammadov A."/>
            <person name="Mammadov A."/>
            <person name="Sharifova S."/>
            <person name="Ojaghi J."/>
            <person name="Eynullazada K."/>
            <person name="Bayramov B."/>
            <person name="Abdulazimova A."/>
            <person name="Shahmuradov I."/>
        </authorList>
    </citation>
    <scope>NUCLEOTIDE SEQUENCE [LARGE SCALE GENOMIC DNA]</scope>
    <source>
        <strain evidence="3">cv. AG2017</strain>
        <tissue evidence="2">Leaf</tissue>
    </source>
</reference>
<keyword evidence="3" id="KW-1185">Reference proteome</keyword>
<dbReference type="AlphaFoldDB" id="A0A2I0K837"/>
<proteinExistence type="predicted"/>
<protein>
    <submittedName>
        <fullName evidence="2">Uncharacterized protein</fullName>
    </submittedName>
</protein>
<evidence type="ECO:0000313" key="3">
    <source>
        <dbReference type="Proteomes" id="UP000233551"/>
    </source>
</evidence>
<evidence type="ECO:0000313" key="2">
    <source>
        <dbReference type="EMBL" id="PKI64350.1"/>
    </source>
</evidence>
<evidence type="ECO:0000256" key="1">
    <source>
        <dbReference type="SAM" id="MobiDB-lite"/>
    </source>
</evidence>
<gene>
    <name evidence="2" type="ORF">CRG98_015258</name>
</gene>
<accession>A0A2I0K837</accession>
<dbReference type="Proteomes" id="UP000233551">
    <property type="component" value="Unassembled WGS sequence"/>
</dbReference>